<feature type="compositionally biased region" description="Pro residues" evidence="6">
    <location>
        <begin position="696"/>
        <end position="706"/>
    </location>
</feature>
<dbReference type="InterPro" id="IPR058240">
    <property type="entry name" value="rSAM_sf"/>
</dbReference>
<dbReference type="InterPro" id="IPR036844">
    <property type="entry name" value="Hint_dom_sf"/>
</dbReference>
<evidence type="ECO:0000313" key="9">
    <source>
        <dbReference type="Proteomes" id="UP001612915"/>
    </source>
</evidence>
<dbReference type="PROSITE" id="PS50817">
    <property type="entry name" value="INTEIN_N_TER"/>
    <property type="match status" value="1"/>
</dbReference>
<keyword evidence="4" id="KW-0408">Iron</keyword>
<dbReference type="Gene3D" id="2.170.16.10">
    <property type="entry name" value="Hedgehog/Intein (Hint) domain"/>
    <property type="match status" value="1"/>
</dbReference>
<dbReference type="NCBIfam" id="NF038136">
    <property type="entry name" value="rSAM_Rv_intein"/>
    <property type="match status" value="1"/>
</dbReference>
<dbReference type="PROSITE" id="PS50818">
    <property type="entry name" value="INTEIN_C_TER"/>
    <property type="match status" value="1"/>
</dbReference>
<dbReference type="InterPro" id="IPR006141">
    <property type="entry name" value="Intein_N"/>
</dbReference>
<evidence type="ECO:0000313" key="8">
    <source>
        <dbReference type="EMBL" id="MFI7588871.1"/>
    </source>
</evidence>
<dbReference type="SUPFAM" id="SSF55608">
    <property type="entry name" value="Homing endonucleases"/>
    <property type="match status" value="1"/>
</dbReference>
<dbReference type="InterPro" id="IPR003587">
    <property type="entry name" value="Hint_dom_N"/>
</dbReference>
<evidence type="ECO:0000259" key="7">
    <source>
        <dbReference type="PROSITE" id="PS51918"/>
    </source>
</evidence>
<dbReference type="SUPFAM" id="SSF51294">
    <property type="entry name" value="Hedgehog/intein (Hint) domain"/>
    <property type="match status" value="1"/>
</dbReference>
<dbReference type="NCBIfam" id="TIGR01445">
    <property type="entry name" value="intein_Nterm"/>
    <property type="match status" value="1"/>
</dbReference>
<keyword evidence="5" id="KW-0411">Iron-sulfur</keyword>
<evidence type="ECO:0000256" key="4">
    <source>
        <dbReference type="ARBA" id="ARBA00023004"/>
    </source>
</evidence>
<accession>A0ABW8AR92</accession>
<organism evidence="8 9">
    <name type="scientific">Spongisporangium articulatum</name>
    <dbReference type="NCBI Taxonomy" id="3362603"/>
    <lineage>
        <taxon>Bacteria</taxon>
        <taxon>Bacillati</taxon>
        <taxon>Actinomycetota</taxon>
        <taxon>Actinomycetes</taxon>
        <taxon>Kineosporiales</taxon>
        <taxon>Kineosporiaceae</taxon>
        <taxon>Spongisporangium</taxon>
    </lineage>
</organism>
<dbReference type="InterPro" id="IPR003586">
    <property type="entry name" value="Hint_dom_C"/>
</dbReference>
<dbReference type="CDD" id="cd00081">
    <property type="entry name" value="Hint"/>
    <property type="match status" value="1"/>
</dbReference>
<feature type="compositionally biased region" description="Basic residues" evidence="6">
    <location>
        <begin position="715"/>
        <end position="725"/>
    </location>
</feature>
<evidence type="ECO:0000256" key="3">
    <source>
        <dbReference type="ARBA" id="ARBA00023000"/>
    </source>
</evidence>
<feature type="region of interest" description="Disordered" evidence="6">
    <location>
        <begin position="682"/>
        <end position="740"/>
    </location>
</feature>
<comment type="caution">
    <text evidence="8">The sequence shown here is derived from an EMBL/GenBank/DDBJ whole genome shotgun (WGS) entry which is preliminary data.</text>
</comment>
<dbReference type="InterPro" id="IPR027434">
    <property type="entry name" value="Homing_endonucl"/>
</dbReference>
<dbReference type="NCBIfam" id="TIGR01443">
    <property type="entry name" value="intein_Cterm"/>
    <property type="match status" value="1"/>
</dbReference>
<keyword evidence="9" id="KW-1185">Reference proteome</keyword>
<dbReference type="Gene3D" id="3.80.30.30">
    <property type="match status" value="1"/>
</dbReference>
<dbReference type="PROSITE" id="PS51918">
    <property type="entry name" value="RADICAL_SAM"/>
    <property type="match status" value="1"/>
</dbReference>
<dbReference type="SMART" id="SM00305">
    <property type="entry name" value="HintC"/>
    <property type="match status" value="1"/>
</dbReference>
<evidence type="ECO:0000256" key="6">
    <source>
        <dbReference type="SAM" id="MobiDB-lite"/>
    </source>
</evidence>
<keyword evidence="1" id="KW-0479">Metal-binding</keyword>
<dbReference type="SMART" id="SM00306">
    <property type="entry name" value="HintN"/>
    <property type="match status" value="1"/>
</dbReference>
<dbReference type="InterPro" id="IPR040086">
    <property type="entry name" value="MJ0683-like"/>
</dbReference>
<keyword evidence="3" id="KW-0651">Protein splicing</keyword>
<protein>
    <submittedName>
        <fullName evidence="8">Intein-containing Rv2578c family radical SAM protein</fullName>
    </submittedName>
</protein>
<dbReference type="PANTHER" id="PTHR43432">
    <property type="entry name" value="SLR0285 PROTEIN"/>
    <property type="match status" value="1"/>
</dbReference>
<dbReference type="EMBL" id="JBITLV010000006">
    <property type="protein sequence ID" value="MFI7588871.1"/>
    <property type="molecule type" value="Genomic_DNA"/>
</dbReference>
<dbReference type="RefSeq" id="WP_398283021.1">
    <property type="nucleotide sequence ID" value="NZ_JBITLV010000006.1"/>
</dbReference>
<dbReference type="SUPFAM" id="SSF102114">
    <property type="entry name" value="Radical SAM enzymes"/>
    <property type="match status" value="1"/>
</dbReference>
<proteinExistence type="predicted"/>
<dbReference type="Proteomes" id="UP001612915">
    <property type="component" value="Unassembled WGS sequence"/>
</dbReference>
<feature type="domain" description="Radical SAM core" evidence="7">
    <location>
        <begin position="425"/>
        <end position="652"/>
    </location>
</feature>
<reference evidence="8 9" key="1">
    <citation type="submission" date="2024-10" db="EMBL/GenBank/DDBJ databases">
        <title>The Natural Products Discovery Center: Release of the First 8490 Sequenced Strains for Exploring Actinobacteria Biosynthetic Diversity.</title>
        <authorList>
            <person name="Kalkreuter E."/>
            <person name="Kautsar S.A."/>
            <person name="Yang D."/>
            <person name="Bader C.D."/>
            <person name="Teijaro C.N."/>
            <person name="Fluegel L."/>
            <person name="Davis C.M."/>
            <person name="Simpson J.R."/>
            <person name="Lauterbach L."/>
            <person name="Steele A.D."/>
            <person name="Gui C."/>
            <person name="Meng S."/>
            <person name="Li G."/>
            <person name="Viehrig K."/>
            <person name="Ye F."/>
            <person name="Su P."/>
            <person name="Kiefer A.F."/>
            <person name="Nichols A."/>
            <person name="Cepeda A.J."/>
            <person name="Yan W."/>
            <person name="Fan B."/>
            <person name="Jiang Y."/>
            <person name="Adhikari A."/>
            <person name="Zheng C.-J."/>
            <person name="Schuster L."/>
            <person name="Cowan T.M."/>
            <person name="Smanski M.J."/>
            <person name="Chevrette M.G."/>
            <person name="De Carvalho L.P.S."/>
            <person name="Shen B."/>
        </authorList>
    </citation>
    <scope>NUCLEOTIDE SEQUENCE [LARGE SCALE GENOMIC DNA]</scope>
    <source>
        <strain evidence="8 9">NPDC049639</strain>
    </source>
</reference>
<dbReference type="InterPro" id="IPR030934">
    <property type="entry name" value="Intein_C"/>
</dbReference>
<dbReference type="Pfam" id="PF04055">
    <property type="entry name" value="Radical_SAM"/>
    <property type="match status" value="1"/>
</dbReference>
<evidence type="ECO:0000256" key="5">
    <source>
        <dbReference type="ARBA" id="ARBA00023014"/>
    </source>
</evidence>
<dbReference type="NCBIfam" id="NF038135">
    <property type="entry name" value="rSAM_Rv2578c"/>
    <property type="match status" value="1"/>
</dbReference>
<dbReference type="PANTHER" id="PTHR43432:SF3">
    <property type="entry name" value="SLR0285 PROTEIN"/>
    <property type="match status" value="1"/>
</dbReference>
<dbReference type="InterPro" id="IPR007197">
    <property type="entry name" value="rSAM"/>
</dbReference>
<dbReference type="InterPro" id="IPR004860">
    <property type="entry name" value="LAGLIDADG_dom"/>
</dbReference>
<name>A0ABW8AR92_9ACTN</name>
<evidence type="ECO:0000256" key="2">
    <source>
        <dbReference type="ARBA" id="ARBA00022813"/>
    </source>
</evidence>
<evidence type="ECO:0000256" key="1">
    <source>
        <dbReference type="ARBA" id="ARBA00022723"/>
    </source>
</evidence>
<keyword evidence="2" id="KW-0068">Autocatalytic cleavage</keyword>
<dbReference type="CDD" id="cd01335">
    <property type="entry name" value="Radical_SAM"/>
    <property type="match status" value="1"/>
</dbReference>
<dbReference type="Pfam" id="PF14528">
    <property type="entry name" value="LAGLIDADG_3"/>
    <property type="match status" value="1"/>
</dbReference>
<gene>
    <name evidence="8" type="ORF">ACIB24_17540</name>
</gene>
<sequence length="822" mass="89880">MRWQGQVLGEADLGDGAGLAVPRIGRAGSAGPDALPGLEMRGLLRTVTTPEFEGVRFHEVIARSALNKVPGESPMPFRWTINPYRGCSHACVYCLDGDTKVLMADGSQKPIRDVRVGDEIYGTEKRASYRHYVRTTVQAHWRTEREAYRVRLSDGTELIASGNHRFLTGRGWKHVTGADCGEHRRPHLTLNDSLLGFGTTCDTPEETPDYIRGYLAGMLRGDALMKRYEYDRPGRNVDRHHRFRLALADTEALDRSQKYLAELGVSTDRFAFSAATAVRRPMWAIRNYSASAFALVTELARLRTNPDPEWRRGFLGGVFDAEGSASANVIRVPNTDPEIISATCEAFEHFGFDVAIEDRKLANGIKVVRVRGGLREVMRFAHLVDPAIRRKFDLGGQAIKSKAPLDVVSVEPLGVVLPMYDITTGTGDFIANGVVSHNCFARGTHQYLELDTGRGFDSEIVVKTNVAPVLKAELKKRSWKREHVALGTNTDPYQRAEGRYKLMPGIIDALAGSGTPFSILTKGTVLRRDLPRLAAAARDVPVGVGVSIAIWDDELHASLEPGTPSPKARIELVRRITDAGLPCGVFMAPVLPGLTDSKEHLERAISAVAESGATGITVFPLHLRPGAREWFLEWLAGTHPALMRMYRRLYGRGSYVLPEYRRWLAARVAPMVAAYGLDRSSGGELRGSGDGDGSAEPPPRPQPAAPTSPACRKATASRRRYRRPNSRASTSIGRPANSARLSCVRAGSPSTIHGSRNGYSFAGYALPAAASTAWFSSTVRVRCSSGRASVSSCRRCRASASRRSVRVVSSRVRCVSHGQAAM</sequence>